<dbReference type="Gramene" id="TraesCS1A03G0731900.1">
    <property type="protein sequence ID" value="TraesCS1A03G0731900.1.CDS"/>
    <property type="gene ID" value="TraesCS1A03G0731900"/>
</dbReference>
<dbReference type="InterPro" id="IPR011676">
    <property type="entry name" value="DUF1618"/>
</dbReference>
<dbReference type="PANTHER" id="PTHR33086:SF4">
    <property type="entry name" value="OS05G0467700 PROTEIN"/>
    <property type="match status" value="1"/>
</dbReference>
<dbReference type="GeneID" id="123155219"/>
<keyword evidence="3" id="KW-1185">Reference proteome</keyword>
<dbReference type="OMA" id="WALIQCA"/>
<dbReference type="Gramene" id="TraesNOR1A03G00131090.1">
    <property type="protein sequence ID" value="TraesNOR1A03G00131090.1"/>
    <property type="gene ID" value="TraesNOR1A03G00131090"/>
</dbReference>
<dbReference type="Proteomes" id="UP000019116">
    <property type="component" value="Chromosome 1A"/>
</dbReference>
<dbReference type="Gramene" id="TraesARI1A03G00132160.1">
    <property type="protein sequence ID" value="TraesARI1A03G00132160.1"/>
    <property type="gene ID" value="TraesARI1A03G00132160"/>
</dbReference>
<accession>A0A3B5Y2T6</accession>
<evidence type="ECO:0000259" key="1">
    <source>
        <dbReference type="Pfam" id="PF07762"/>
    </source>
</evidence>
<reference evidence="2" key="2">
    <citation type="submission" date="2018-10" db="UniProtKB">
        <authorList>
            <consortium name="EnsemblPlants"/>
        </authorList>
    </citation>
    <scope>IDENTIFICATION</scope>
</reference>
<dbReference type="Gramene" id="TraesCAD_scaffold_019515_01G000100.1">
    <property type="protein sequence ID" value="TraesCAD_scaffold_019515_01G000100.1"/>
    <property type="gene ID" value="TraesCAD_scaffold_019515_01G000100"/>
</dbReference>
<sequence>MLRRLPVAVAVAAAGLRRSLCTARSRSRPPWALIQCASVDESGAPAPAVSFRAGEAPSVTGLTFRAHLVHPRRPGAGDGGFVSGQVAAASGDGLLLVRFCHARLDAHALVCNLSWAGTDADPEVVRFVCNPLTGELYRLPDLDGTKRTSACRHLGLLTQSQAGDGPPERYAVAEMFTDDGGPEEEGDGGFVMRRFLSETGKWDKVAGLPSPLPAGRKMDIDNAVVAFGDRLWWIDDSWGAISVDPLSDRPELRFVELPRGSVLPHLDGMASTRTSGSHRRMGVSEGKMRYVEVSKEKPYVISLFSLDDGDSSWTLDHETAFAPIWDDALLCSAPLEQMLAIGAINPLKANIVYLACGDKILGVDVVTKKITGISGLAIAVPDHPLLPCVLPTWLESSQIPSAGWSKKNTLKSEVSPNTVKRENLHVEIELLK</sequence>
<dbReference type="Gramene" id="TraesLAC1A03G00132870.1">
    <property type="protein sequence ID" value="TraesLAC1A03G00132870.1"/>
    <property type="gene ID" value="TraesLAC1A03G00132870"/>
</dbReference>
<dbReference type="OrthoDB" id="685688at2759"/>
<dbReference type="PaxDb" id="4565-Traes_1AL_C9F9021C3.1"/>
<evidence type="ECO:0000313" key="2">
    <source>
        <dbReference type="EnsemblPlants" id="TraesCS1A02G292800.1"/>
    </source>
</evidence>
<dbReference type="Gramene" id="TraesLDM1A03G00130360.1">
    <property type="protein sequence ID" value="TraesLDM1A03G00130360.1"/>
    <property type="gene ID" value="TraesLDM1A03G00130360"/>
</dbReference>
<dbReference type="EnsemblPlants" id="TraesCS1A02G292800.1">
    <property type="protein sequence ID" value="TraesCS1A02G292800.1"/>
    <property type="gene ID" value="TraesCS1A02G292800"/>
</dbReference>
<organism evidence="2">
    <name type="scientific">Triticum aestivum</name>
    <name type="common">Wheat</name>
    <dbReference type="NCBI Taxonomy" id="4565"/>
    <lineage>
        <taxon>Eukaryota</taxon>
        <taxon>Viridiplantae</taxon>
        <taxon>Streptophyta</taxon>
        <taxon>Embryophyta</taxon>
        <taxon>Tracheophyta</taxon>
        <taxon>Spermatophyta</taxon>
        <taxon>Magnoliopsida</taxon>
        <taxon>Liliopsida</taxon>
        <taxon>Poales</taxon>
        <taxon>Poaceae</taxon>
        <taxon>BOP clade</taxon>
        <taxon>Pooideae</taxon>
        <taxon>Triticodae</taxon>
        <taxon>Triticeae</taxon>
        <taxon>Triticinae</taxon>
        <taxon>Triticum</taxon>
    </lineage>
</organism>
<feature type="domain" description="DUF1618" evidence="1">
    <location>
        <begin position="233"/>
        <end position="353"/>
    </location>
</feature>
<dbReference type="KEGG" id="taes:123155219"/>
<dbReference type="PANTHER" id="PTHR33086">
    <property type="entry name" value="OS05G0468200 PROTEIN-RELATED"/>
    <property type="match status" value="1"/>
</dbReference>
<dbReference type="Gramene" id="TraesMAC1A03G00131660.1">
    <property type="protein sequence ID" value="TraesMAC1A03G00131660.1"/>
    <property type="gene ID" value="TraesMAC1A03G00131660"/>
</dbReference>
<dbReference type="RefSeq" id="XP_044429550.1">
    <property type="nucleotide sequence ID" value="XM_044573615.1"/>
</dbReference>
<dbReference type="AlphaFoldDB" id="A0A3B5Y2T6"/>
<protein>
    <recommendedName>
        <fullName evidence="1">DUF1618 domain-containing protein</fullName>
    </recommendedName>
</protein>
<dbReference type="STRING" id="4565.A0A3B5Y2T6"/>
<reference evidence="2" key="1">
    <citation type="submission" date="2018-08" db="EMBL/GenBank/DDBJ databases">
        <authorList>
            <person name="Rossello M."/>
        </authorList>
    </citation>
    <scope>NUCLEOTIDE SEQUENCE [LARGE SCALE GENOMIC DNA]</scope>
    <source>
        <strain evidence="2">cv. Chinese Spring</strain>
    </source>
</reference>
<dbReference type="Gramene" id="TraesCS1A02G292800.1">
    <property type="protein sequence ID" value="TraesCS1A02G292800.1"/>
    <property type="gene ID" value="TraesCS1A02G292800"/>
</dbReference>
<evidence type="ECO:0000313" key="3">
    <source>
        <dbReference type="Proteomes" id="UP000019116"/>
    </source>
</evidence>
<dbReference type="Pfam" id="PF07762">
    <property type="entry name" value="DUF1618"/>
    <property type="match status" value="1"/>
</dbReference>
<dbReference type="Gramene" id="TraesJAG1A03G00130070.1">
    <property type="protein sequence ID" value="TraesJAG1A03G00130070.1"/>
    <property type="gene ID" value="TraesJAG1A03G00130070"/>
</dbReference>
<dbReference type="Gramene" id="TraesWEE_scaffold_004937_01G000500.1">
    <property type="protein sequence ID" value="TraesWEE_scaffold_004937_01G000500.1"/>
    <property type="gene ID" value="TraesWEE_scaffold_004937_01G000500"/>
</dbReference>
<proteinExistence type="predicted"/>
<gene>
    <name evidence="2" type="primary">LOC123155219</name>
</gene>
<name>A0A3B5Y2T6_WHEAT</name>